<dbReference type="OrthoDB" id="272139at2759"/>
<feature type="transmembrane region" description="Helical" evidence="11">
    <location>
        <begin position="622"/>
        <end position="643"/>
    </location>
</feature>
<evidence type="ECO:0000256" key="7">
    <source>
        <dbReference type="ARBA" id="ARBA00022824"/>
    </source>
</evidence>
<feature type="transmembrane region" description="Helical" evidence="11">
    <location>
        <begin position="421"/>
        <end position="448"/>
    </location>
</feature>
<keyword evidence="8 11" id="KW-1133">Transmembrane helix</keyword>
<feature type="transmembrane region" description="Helical" evidence="11">
    <location>
        <begin position="655"/>
        <end position="677"/>
    </location>
</feature>
<evidence type="ECO:0000256" key="11">
    <source>
        <dbReference type="SAM" id="Phobius"/>
    </source>
</evidence>
<reference evidence="12 13" key="1">
    <citation type="journal article" date="2012" name="Science">
        <title>The Paleozoic origin of enzymatic lignin decomposition reconstructed from 31 fungal genomes.</title>
        <authorList>
            <person name="Floudas D."/>
            <person name="Binder M."/>
            <person name="Riley R."/>
            <person name="Barry K."/>
            <person name="Blanchette R.A."/>
            <person name="Henrissat B."/>
            <person name="Martinez A.T."/>
            <person name="Otillar R."/>
            <person name="Spatafora J.W."/>
            <person name="Yadav J.S."/>
            <person name="Aerts A."/>
            <person name="Benoit I."/>
            <person name="Boyd A."/>
            <person name="Carlson A."/>
            <person name="Copeland A."/>
            <person name="Coutinho P.M."/>
            <person name="de Vries R.P."/>
            <person name="Ferreira P."/>
            <person name="Findley K."/>
            <person name="Foster B."/>
            <person name="Gaskell J."/>
            <person name="Glotzer D."/>
            <person name="Gorecki P."/>
            <person name="Heitman J."/>
            <person name="Hesse C."/>
            <person name="Hori C."/>
            <person name="Igarashi K."/>
            <person name="Jurgens J.A."/>
            <person name="Kallen N."/>
            <person name="Kersten P."/>
            <person name="Kohler A."/>
            <person name="Kuees U."/>
            <person name="Kumar T.K.A."/>
            <person name="Kuo A."/>
            <person name="LaButti K."/>
            <person name="Larrondo L.F."/>
            <person name="Lindquist E."/>
            <person name="Ling A."/>
            <person name="Lombard V."/>
            <person name="Lucas S."/>
            <person name="Lundell T."/>
            <person name="Martin R."/>
            <person name="McLaughlin D.J."/>
            <person name="Morgenstern I."/>
            <person name="Morin E."/>
            <person name="Murat C."/>
            <person name="Nagy L.G."/>
            <person name="Nolan M."/>
            <person name="Ohm R.A."/>
            <person name="Patyshakuliyeva A."/>
            <person name="Rokas A."/>
            <person name="Ruiz-Duenas F.J."/>
            <person name="Sabat G."/>
            <person name="Salamov A."/>
            <person name="Samejima M."/>
            <person name="Schmutz J."/>
            <person name="Slot J.C."/>
            <person name="St John F."/>
            <person name="Stenlid J."/>
            <person name="Sun H."/>
            <person name="Sun S."/>
            <person name="Syed K."/>
            <person name="Tsang A."/>
            <person name="Wiebenga A."/>
            <person name="Young D."/>
            <person name="Pisabarro A."/>
            <person name="Eastwood D.C."/>
            <person name="Martin F."/>
            <person name="Cullen D."/>
            <person name="Grigoriev I.V."/>
            <person name="Hibbett D.S."/>
        </authorList>
    </citation>
    <scope>NUCLEOTIDE SEQUENCE</scope>
    <source>
        <strain evidence="13">FP-58527</strain>
    </source>
</reference>
<dbReference type="GO" id="GO:0051377">
    <property type="term" value="F:mannose-ethanolamine phosphotransferase activity"/>
    <property type="evidence" value="ECO:0007669"/>
    <property type="project" value="InterPro"/>
</dbReference>
<dbReference type="HOGENOM" id="CLU_004298_1_1_1"/>
<dbReference type="InterPro" id="IPR037675">
    <property type="entry name" value="PIG-O_N"/>
</dbReference>
<sequence length="1000" mass="108414">MSTRKGLSLLAWVFFVHLAGLYLYTRGFLLTRLALSDKTQCTDGSCTLPPTHKRAIVLIIDALRFDFLSPDPPLPASPYHHGVLTVARELTASHPSSSFIFDSFSDPPTTTSQRIKGLTTGSLPTFIDMGANFGSASIAEDSLISQLRDAGKKIAFMGDDTWDTIYADAFDEDMRFPYDSFNVEDLHTVDTGVIQHLFPLMANRSAPWDVLIGHFLGVDHVGHRVGPDHPKMRAKLAQMDQVLRQVVNRMADDTLLVVLGDHGMDRRGDHGGDGVLETSAALWVYSKTPLLHGRSAAPRSLLPTRVFPGATVPHRYVQQIDLVPSLALLLGIPVPYNNLGTVIPELFGRYGQLERALELNVKQVKQYLSTYRASSSGGELDGAWDDLQDRYSAIQNTQGGEAQWSAMEAYTRFALAVCRELWAQFNVTLIGLGLTVLTVGTFAAVALYAKFGELKDDWVEWAAKARWLCVRGMAAGSVLGFLSYFVLRSSVKGIDALDCILFGAPLASSLVVLATARPSLASLRPAPSLIPLILHALAFASNSFTIWEDHIITYLLLSTVVPSVFTGFAAPTARLRRRILGFSALFAGCVRAMAASTVCREEQHPYCHVTFFASSSLPEPPALVLALAVPTALGLPWAVRRFLQTSRSDNGVAEIVLPWLLPVVLLQGAAHWIAEWLDSADVLGGKWHWILRTGRTMMAQGALGSVVIFGVFVWWYHPLCLSVSATETGGAYGAGGKKKQVTILGFGNTFGASYLVLWCAVLGILYTTTQLTGQLVLALAVLAVLAHVEVVDSVRDVRALEAAFASQNPSAALEAEGRPTEAVRFAEILPLALLALHTFYRTGHQSAITSIQWKAAFVLTPTLSYWWSLATVVVNTVGPQFLLALAVPLVALWNVEPLPQPAAGAFVTGGAVRAALGMMLYHSMLLLGSAASSAWLRRHLMVWKIFAPRFMNAAVTLVAVDVAVLLGVSLGVGRITSQAANMFGGMGQRQAEDAQKKNTK</sequence>
<evidence type="ECO:0000313" key="13">
    <source>
        <dbReference type="Proteomes" id="UP000015241"/>
    </source>
</evidence>
<dbReference type="InterPro" id="IPR017850">
    <property type="entry name" value="Alkaline_phosphatase_core_sf"/>
</dbReference>
<comment type="subcellular location">
    <subcellularLocation>
        <location evidence="1">Endoplasmic reticulum membrane</location>
        <topology evidence="1">Multi-pass membrane protein</topology>
    </subcellularLocation>
</comment>
<evidence type="ECO:0000256" key="3">
    <source>
        <dbReference type="ARBA" id="ARBA00008695"/>
    </source>
</evidence>
<evidence type="ECO:0000256" key="6">
    <source>
        <dbReference type="ARBA" id="ARBA00022692"/>
    </source>
</evidence>
<name>S8F9V8_FOMSC</name>
<dbReference type="GO" id="GO:0006506">
    <property type="term" value="P:GPI anchor biosynthetic process"/>
    <property type="evidence" value="ECO:0007669"/>
    <property type="project" value="UniProtKB-UniPathway"/>
</dbReference>
<keyword evidence="6 11" id="KW-0812">Transmembrane</keyword>
<keyword evidence="7" id="KW-0256">Endoplasmic reticulum</keyword>
<dbReference type="STRING" id="743788.S8F9V8"/>
<dbReference type="CDD" id="cd16023">
    <property type="entry name" value="GPI_EPT_3"/>
    <property type="match status" value="1"/>
</dbReference>
<dbReference type="PANTHER" id="PTHR23071:SF1">
    <property type="entry name" value="GPI ETHANOLAMINE PHOSPHATE TRANSFERASE 3"/>
    <property type="match status" value="1"/>
</dbReference>
<evidence type="ECO:0000256" key="5">
    <source>
        <dbReference type="ARBA" id="ARBA00022679"/>
    </source>
</evidence>
<dbReference type="PANTHER" id="PTHR23071">
    <property type="entry name" value="PHOSPHATIDYLINOSITOL GLYCAN"/>
    <property type="match status" value="1"/>
</dbReference>
<keyword evidence="5" id="KW-0808">Transferase</keyword>
<dbReference type="SUPFAM" id="SSF53649">
    <property type="entry name" value="Alkaline phosphatase-like"/>
    <property type="match status" value="1"/>
</dbReference>
<keyword evidence="10" id="KW-0325">Glycoprotein</keyword>
<evidence type="ECO:0000256" key="8">
    <source>
        <dbReference type="ARBA" id="ARBA00022989"/>
    </source>
</evidence>
<proteinExistence type="inferred from homology"/>
<feature type="transmembrane region" description="Helical" evidence="11">
    <location>
        <begin position="950"/>
        <end position="972"/>
    </location>
</feature>
<evidence type="ECO:0000313" key="12">
    <source>
        <dbReference type="EMBL" id="EPS95414.1"/>
    </source>
</evidence>
<keyword evidence="9 11" id="KW-0472">Membrane</keyword>
<evidence type="ECO:0000256" key="1">
    <source>
        <dbReference type="ARBA" id="ARBA00004477"/>
    </source>
</evidence>
<feature type="transmembrane region" description="Helical" evidence="11">
    <location>
        <begin position="468"/>
        <end position="487"/>
    </location>
</feature>
<feature type="transmembrane region" description="Helical" evidence="11">
    <location>
        <begin position="905"/>
        <end position="929"/>
    </location>
</feature>
<protein>
    <submittedName>
        <fullName evidence="12">Uncharacterized protein</fullName>
    </submittedName>
</protein>
<keyword evidence="4" id="KW-0337">GPI-anchor biosynthesis</keyword>
<feature type="transmembrane region" description="Helical" evidence="11">
    <location>
        <begin position="697"/>
        <end position="716"/>
    </location>
</feature>
<dbReference type="AlphaFoldDB" id="S8F9V8"/>
<dbReference type="EMBL" id="KE504208">
    <property type="protein sequence ID" value="EPS95414.1"/>
    <property type="molecule type" value="Genomic_DNA"/>
</dbReference>
<evidence type="ECO:0000256" key="9">
    <source>
        <dbReference type="ARBA" id="ARBA00023136"/>
    </source>
</evidence>
<organism evidence="12 13">
    <name type="scientific">Fomitopsis schrenkii</name>
    <name type="common">Brown rot fungus</name>
    <dbReference type="NCBI Taxonomy" id="2126942"/>
    <lineage>
        <taxon>Eukaryota</taxon>
        <taxon>Fungi</taxon>
        <taxon>Dikarya</taxon>
        <taxon>Basidiomycota</taxon>
        <taxon>Agaricomycotina</taxon>
        <taxon>Agaricomycetes</taxon>
        <taxon>Polyporales</taxon>
        <taxon>Fomitopsis</taxon>
    </lineage>
</organism>
<feature type="transmembrane region" description="Helical" evidence="11">
    <location>
        <begin position="551"/>
        <end position="570"/>
    </location>
</feature>
<feature type="transmembrane region" description="Helical" evidence="11">
    <location>
        <begin position="579"/>
        <end position="598"/>
    </location>
</feature>
<dbReference type="Proteomes" id="UP000015241">
    <property type="component" value="Unassembled WGS sequence"/>
</dbReference>
<dbReference type="UniPathway" id="UPA00196"/>
<gene>
    <name evidence="12" type="ORF">FOMPIDRAFT_101848</name>
</gene>
<dbReference type="InterPro" id="IPR039524">
    <property type="entry name" value="PIGO/GPI13"/>
</dbReference>
<dbReference type="InParanoid" id="S8F9V8"/>
<feature type="transmembrane region" description="Helical" evidence="11">
    <location>
        <begin position="528"/>
        <end position="545"/>
    </location>
</feature>
<feature type="transmembrane region" description="Helical" evidence="11">
    <location>
        <begin position="493"/>
        <end position="516"/>
    </location>
</feature>
<comment type="pathway">
    <text evidence="2">Glycolipid biosynthesis; glycosylphosphatidylinositol-anchor biosynthesis.</text>
</comment>
<keyword evidence="13" id="KW-1185">Reference proteome</keyword>
<feature type="transmembrane region" description="Helical" evidence="11">
    <location>
        <begin position="743"/>
        <end position="765"/>
    </location>
</feature>
<dbReference type="FunCoup" id="S8F9V8">
    <property type="interactions" value="151"/>
</dbReference>
<dbReference type="Gene3D" id="3.40.720.10">
    <property type="entry name" value="Alkaline Phosphatase, subunit A"/>
    <property type="match status" value="1"/>
</dbReference>
<dbReference type="GO" id="GO:0005789">
    <property type="term" value="C:endoplasmic reticulum membrane"/>
    <property type="evidence" value="ECO:0007669"/>
    <property type="project" value="UniProtKB-SubCell"/>
</dbReference>
<dbReference type="InterPro" id="IPR002591">
    <property type="entry name" value="Phosphodiest/P_Trfase"/>
</dbReference>
<evidence type="ECO:0000256" key="10">
    <source>
        <dbReference type="ARBA" id="ARBA00023180"/>
    </source>
</evidence>
<dbReference type="eggNOG" id="KOG2126">
    <property type="taxonomic scope" value="Eukaryota"/>
</dbReference>
<feature type="transmembrane region" description="Helical" evidence="11">
    <location>
        <begin position="771"/>
        <end position="791"/>
    </location>
</feature>
<dbReference type="Pfam" id="PF01663">
    <property type="entry name" value="Phosphodiest"/>
    <property type="match status" value="1"/>
</dbReference>
<evidence type="ECO:0000256" key="2">
    <source>
        <dbReference type="ARBA" id="ARBA00004687"/>
    </source>
</evidence>
<comment type="similarity">
    <text evidence="3">Belongs to the PIGG/PIGN/PIGO family. PIGO subfamily.</text>
</comment>
<evidence type="ECO:0000256" key="4">
    <source>
        <dbReference type="ARBA" id="ARBA00022502"/>
    </source>
</evidence>
<accession>S8F9V8</accession>